<evidence type="ECO:0000256" key="2">
    <source>
        <dbReference type="ARBA" id="ARBA00022840"/>
    </source>
</evidence>
<dbReference type="AlphaFoldDB" id="A0ABD1UG29"/>
<dbReference type="EMBL" id="JBFOLK010000003">
    <property type="protein sequence ID" value="KAL2523995.1"/>
    <property type="molecule type" value="Genomic_DNA"/>
</dbReference>
<dbReference type="Pfam" id="PF00012">
    <property type="entry name" value="HSP70"/>
    <property type="match status" value="1"/>
</dbReference>
<evidence type="ECO:0000256" key="1">
    <source>
        <dbReference type="ARBA" id="ARBA00022741"/>
    </source>
</evidence>
<dbReference type="Gene3D" id="1.20.1270.10">
    <property type="match status" value="1"/>
</dbReference>
<keyword evidence="5" id="KW-1185">Reference proteome</keyword>
<comment type="caution">
    <text evidence="4">The sequence shown here is derived from an EMBL/GenBank/DDBJ whole genome shotgun (WGS) entry which is preliminary data.</text>
</comment>
<reference evidence="5" key="1">
    <citation type="submission" date="2024-07" db="EMBL/GenBank/DDBJ databases">
        <title>Two chromosome-level genome assemblies of Korean endemic species Abeliophyllum distichum and Forsythia ovata (Oleaceae).</title>
        <authorList>
            <person name="Jang H."/>
        </authorList>
    </citation>
    <scope>NUCLEOTIDE SEQUENCE [LARGE SCALE GENOMIC DNA]</scope>
</reference>
<evidence type="ECO:0000313" key="5">
    <source>
        <dbReference type="Proteomes" id="UP001604336"/>
    </source>
</evidence>
<name>A0ABD1UG29_9LAMI</name>
<keyword evidence="2" id="KW-0067">ATP-binding</keyword>
<organism evidence="4 5">
    <name type="scientific">Abeliophyllum distichum</name>
    <dbReference type="NCBI Taxonomy" id="126358"/>
    <lineage>
        <taxon>Eukaryota</taxon>
        <taxon>Viridiplantae</taxon>
        <taxon>Streptophyta</taxon>
        <taxon>Embryophyta</taxon>
        <taxon>Tracheophyta</taxon>
        <taxon>Spermatophyta</taxon>
        <taxon>Magnoliopsida</taxon>
        <taxon>eudicotyledons</taxon>
        <taxon>Gunneridae</taxon>
        <taxon>Pentapetalae</taxon>
        <taxon>asterids</taxon>
        <taxon>lamiids</taxon>
        <taxon>Lamiales</taxon>
        <taxon>Oleaceae</taxon>
        <taxon>Forsythieae</taxon>
        <taxon>Abeliophyllum</taxon>
    </lineage>
</organism>
<evidence type="ECO:0000313" key="4">
    <source>
        <dbReference type="EMBL" id="KAL2523995.1"/>
    </source>
</evidence>
<dbReference type="FunFam" id="1.20.1270.10:FF:000002">
    <property type="entry name" value="Heat shock 70 kDa protein 4"/>
    <property type="match status" value="1"/>
</dbReference>
<protein>
    <submittedName>
        <fullName evidence="4">Heat shock 70 kDa protein 16</fullName>
    </submittedName>
</protein>
<accession>A0ABD1UG29</accession>
<feature type="region of interest" description="Disordered" evidence="3">
    <location>
        <begin position="330"/>
        <end position="352"/>
    </location>
</feature>
<dbReference type="GO" id="GO:0005524">
    <property type="term" value="F:ATP binding"/>
    <property type="evidence" value="ECO:0007669"/>
    <property type="project" value="UniProtKB-KW"/>
</dbReference>
<sequence>MALLSGPYGYSRMENEDSEELNHRRAQFLIYKVLQKADSGRKPSWLKVKIFKLKTKVGKRFKSLRKSISSTVSSAKSGVCKQINSKIKVRVQLNLHGIVTVESASLLEDHLEDATVKNCTDTHSENVRPSNHHLSGKANDPAGDEMNKITASRRQDILIEENVYSGMTPSELSQAQQKELQLAQQDIMIERTKDKKNTLGSYVYESKNKILNTYRSFASDSERKRIASDLQQTEEWLYEDGDDEYEFAYTQKLENLKKMVDPIEHRFKEEEARTKATRSLLNFIVIGECNKAEQWLREKSQQQDSLPKNADPVFWTSEIKRRAVDLDEMFKHVRTAKSPPPRPADARESDEG</sequence>
<dbReference type="PANTHER" id="PTHR45639:SF10">
    <property type="entry name" value="HEAT SHOCK 70 KDA PROTEIN 16 ISOFORM X1"/>
    <property type="match status" value="1"/>
</dbReference>
<dbReference type="SUPFAM" id="SSF100934">
    <property type="entry name" value="Heat shock protein 70kD (HSP70), C-terminal subdomain"/>
    <property type="match status" value="1"/>
</dbReference>
<dbReference type="Gene3D" id="2.60.34.10">
    <property type="entry name" value="Substrate Binding Domain Of DNAk, Chain A, domain 1"/>
    <property type="match status" value="1"/>
</dbReference>
<evidence type="ECO:0000256" key="3">
    <source>
        <dbReference type="SAM" id="MobiDB-lite"/>
    </source>
</evidence>
<dbReference type="InterPro" id="IPR013126">
    <property type="entry name" value="Hsp_70_fam"/>
</dbReference>
<dbReference type="InterPro" id="IPR029047">
    <property type="entry name" value="HSP70_peptide-bd_sf"/>
</dbReference>
<keyword evidence="1" id="KW-0547">Nucleotide-binding</keyword>
<dbReference type="Proteomes" id="UP001604336">
    <property type="component" value="Unassembled WGS sequence"/>
</dbReference>
<dbReference type="InterPro" id="IPR029048">
    <property type="entry name" value="HSP70_C_sf"/>
</dbReference>
<keyword evidence="4" id="KW-0346">Stress response</keyword>
<dbReference type="PANTHER" id="PTHR45639">
    <property type="entry name" value="HSC70CB, ISOFORM G-RELATED"/>
    <property type="match status" value="1"/>
</dbReference>
<feature type="region of interest" description="Disordered" evidence="3">
    <location>
        <begin position="121"/>
        <end position="145"/>
    </location>
</feature>
<gene>
    <name evidence="4" type="ORF">Adt_09049</name>
</gene>
<proteinExistence type="predicted"/>